<dbReference type="InterPro" id="IPR029062">
    <property type="entry name" value="Class_I_gatase-like"/>
</dbReference>
<dbReference type="PRINTS" id="PR00099">
    <property type="entry name" value="CPSGATASE"/>
</dbReference>
<dbReference type="NCBIfam" id="TIGR00566">
    <property type="entry name" value="trpG_papA"/>
    <property type="match status" value="1"/>
</dbReference>
<evidence type="ECO:0000259" key="2">
    <source>
        <dbReference type="Pfam" id="PF00117"/>
    </source>
</evidence>
<dbReference type="FunFam" id="3.40.50.880:FF:000003">
    <property type="entry name" value="Anthranilate synthase component II"/>
    <property type="match status" value="1"/>
</dbReference>
<dbReference type="InterPro" id="IPR050472">
    <property type="entry name" value="Anth_synth/Amidotransfase"/>
</dbReference>
<feature type="domain" description="Glutamine amidotransferase" evidence="2">
    <location>
        <begin position="3"/>
        <end position="183"/>
    </location>
</feature>
<reference evidence="3 4" key="1">
    <citation type="journal article" date="2016" name="Nat. Commun.">
        <title>Thousands of microbial genomes shed light on interconnected biogeochemical processes in an aquifer system.</title>
        <authorList>
            <person name="Anantharaman K."/>
            <person name="Brown C.T."/>
            <person name="Hug L.A."/>
            <person name="Sharon I."/>
            <person name="Castelle C.J."/>
            <person name="Probst A.J."/>
            <person name="Thomas B.C."/>
            <person name="Singh A."/>
            <person name="Wilkins M.J."/>
            <person name="Karaoz U."/>
            <person name="Brodie E.L."/>
            <person name="Williams K.H."/>
            <person name="Hubbard S.S."/>
            <person name="Banfield J.F."/>
        </authorList>
    </citation>
    <scope>NUCLEOTIDE SEQUENCE [LARGE SCALE GENOMIC DNA]</scope>
</reference>
<dbReference type="PRINTS" id="PR00097">
    <property type="entry name" value="ANTSNTHASEII"/>
</dbReference>
<dbReference type="Pfam" id="PF00117">
    <property type="entry name" value="GATase"/>
    <property type="match status" value="1"/>
</dbReference>
<dbReference type="EMBL" id="MELK01000035">
    <property type="protein sequence ID" value="OFW57241.1"/>
    <property type="molecule type" value="Genomic_DNA"/>
</dbReference>
<dbReference type="Proteomes" id="UP000177876">
    <property type="component" value="Unassembled WGS sequence"/>
</dbReference>
<dbReference type="PROSITE" id="PS51273">
    <property type="entry name" value="GATASE_TYPE_1"/>
    <property type="match status" value="1"/>
</dbReference>
<gene>
    <name evidence="3" type="ORF">A2Y75_07365</name>
</gene>
<evidence type="ECO:0000256" key="1">
    <source>
        <dbReference type="ARBA" id="ARBA00022962"/>
    </source>
</evidence>
<dbReference type="STRING" id="1797197.A2Y75_07365"/>
<sequence>MILLIDNYDSFTYNLSQALEAMGQEVMVVRNDATDGDGLKALEPSHLIISPGPGTPEESGISMEAIRIFSEKVPVLGVCLGHQAIGQCFGAGLVRAPQPMHGKLSQILHDGVTIYQGLENPFTAMRYHSLILDQSPKDFEISARSDEGLIMGIRHQQLPIEGVQFHPESILTECGNTILENFLSLEVKK</sequence>
<comment type="caution">
    <text evidence="3">The sequence shown here is derived from an EMBL/GenBank/DDBJ whole genome shotgun (WGS) entry which is preliminary data.</text>
</comment>
<dbReference type="InterPro" id="IPR017926">
    <property type="entry name" value="GATASE"/>
</dbReference>
<proteinExistence type="predicted"/>
<keyword evidence="1" id="KW-0315">Glutamine amidotransferase</keyword>
<dbReference type="PANTHER" id="PTHR43418:SF4">
    <property type="entry name" value="MULTIFUNCTIONAL TRYPTOPHAN BIOSYNTHESIS PROTEIN"/>
    <property type="match status" value="1"/>
</dbReference>
<dbReference type="GO" id="GO:0000162">
    <property type="term" value="P:L-tryptophan biosynthetic process"/>
    <property type="evidence" value="ECO:0007669"/>
    <property type="project" value="TreeGrafter"/>
</dbReference>
<evidence type="ECO:0000313" key="4">
    <source>
        <dbReference type="Proteomes" id="UP000177876"/>
    </source>
</evidence>
<evidence type="ECO:0000313" key="3">
    <source>
        <dbReference type="EMBL" id="OFW57241.1"/>
    </source>
</evidence>
<dbReference type="GO" id="GO:0005829">
    <property type="term" value="C:cytosol"/>
    <property type="evidence" value="ECO:0007669"/>
    <property type="project" value="TreeGrafter"/>
</dbReference>
<dbReference type="AlphaFoldDB" id="A0A1F2WK85"/>
<dbReference type="CDD" id="cd01743">
    <property type="entry name" value="GATase1_Anthranilate_Synthase"/>
    <property type="match status" value="1"/>
</dbReference>
<protein>
    <submittedName>
        <fullName evidence="3">Anthranilate/aminodeoxychorismate synthase component II</fullName>
    </submittedName>
</protein>
<dbReference type="PANTHER" id="PTHR43418">
    <property type="entry name" value="MULTIFUNCTIONAL TRYPTOPHAN BIOSYNTHESIS PROTEIN-RELATED"/>
    <property type="match status" value="1"/>
</dbReference>
<organism evidence="3 4">
    <name type="scientific">Candidatus Solincola sediminis</name>
    <dbReference type="NCBI Taxonomy" id="1797199"/>
    <lineage>
        <taxon>Bacteria</taxon>
        <taxon>Bacillati</taxon>
        <taxon>Actinomycetota</taxon>
        <taxon>Candidatus Geothermincolia</taxon>
        <taxon>Candidatus Geothermincolales</taxon>
        <taxon>Candidatus Geothermincolaceae</taxon>
        <taxon>Candidatus Solincola</taxon>
    </lineage>
</organism>
<name>A0A1F2WK85_9ACTN</name>
<dbReference type="Gene3D" id="3.40.50.880">
    <property type="match status" value="1"/>
</dbReference>
<dbReference type="InterPro" id="IPR006221">
    <property type="entry name" value="TrpG/PapA_dom"/>
</dbReference>
<dbReference type="SUPFAM" id="SSF52317">
    <property type="entry name" value="Class I glutamine amidotransferase-like"/>
    <property type="match status" value="1"/>
</dbReference>
<dbReference type="PRINTS" id="PR00096">
    <property type="entry name" value="GATASE"/>
</dbReference>
<accession>A0A1F2WK85</accession>
<dbReference type="GO" id="GO:0004049">
    <property type="term" value="F:anthranilate synthase activity"/>
    <property type="evidence" value="ECO:0007669"/>
    <property type="project" value="TreeGrafter"/>
</dbReference>